<gene>
    <name evidence="9" type="ORF">AWC08_18250</name>
</gene>
<feature type="transmembrane region" description="Helical" evidence="7">
    <location>
        <begin position="157"/>
        <end position="178"/>
    </location>
</feature>
<dbReference type="AlphaFoldDB" id="A0A1X1X3W8"/>
<evidence type="ECO:0000256" key="7">
    <source>
        <dbReference type="SAM" id="Phobius"/>
    </source>
</evidence>
<sequence length="428" mass="42087">MHADGTSADLTLPVAVPVAELIPSIVDTLGRVTPGARYHLARLGASALPNSTTLAHNGVRDGTELVLTRQIPGPPALRYDDEADAVSAALGPPPQSLRRMTAALAAVCCTAAGALALIRYTAGAVRNADISAAAAGTVALIAVTTALAINPIRRDRTACLALSLIATMSAAVAGLLAVPGGPGAFNVFLAGLAAAVTAVLAIRVSDCDTVVLAATACGAGIAATAAVASAVTGAPTPAVGSVTALVCLGLIEVAPRLSIRLTGLMPDIDQEGPRPDTELTAKALRASGLLAGLRGGSAAAAAVGATLAALGAHRAIALGAVTGAVLILHARTADALGWLFAIAGISTVTTTVVIAAITLPNQAAWVAVLASAASATAIYLGFISPAVAPAGRRGVHALGCVFLTLVAPLTSWTCGAFGAARGLNLLRT</sequence>
<dbReference type="Pfam" id="PF19053">
    <property type="entry name" value="EccD"/>
    <property type="match status" value="1"/>
</dbReference>
<feature type="transmembrane region" description="Helical" evidence="7">
    <location>
        <begin position="363"/>
        <end position="383"/>
    </location>
</feature>
<reference evidence="9 10" key="1">
    <citation type="submission" date="2016-01" db="EMBL/GenBank/DDBJ databases">
        <title>The new phylogeny of the genus Mycobacterium.</title>
        <authorList>
            <person name="Tarcisio F."/>
            <person name="Conor M."/>
            <person name="Antonella G."/>
            <person name="Elisabetta G."/>
            <person name="Giulia F.S."/>
            <person name="Sara T."/>
            <person name="Anna F."/>
            <person name="Clotilde B."/>
            <person name="Roberto B."/>
            <person name="Veronica D.S."/>
            <person name="Fabio R."/>
            <person name="Monica P."/>
            <person name="Olivier J."/>
            <person name="Enrico T."/>
            <person name="Nicola S."/>
        </authorList>
    </citation>
    <scope>NUCLEOTIDE SEQUENCE [LARGE SCALE GENOMIC DNA]</scope>
    <source>
        <strain evidence="9 10">DSM 44160</strain>
    </source>
</reference>
<evidence type="ECO:0000313" key="10">
    <source>
        <dbReference type="Proteomes" id="UP000193928"/>
    </source>
</evidence>
<feature type="domain" description="EccD-like transmembrane" evidence="8">
    <location>
        <begin position="98"/>
        <end position="423"/>
    </location>
</feature>
<keyword evidence="5 7" id="KW-1133">Transmembrane helix</keyword>
<dbReference type="Proteomes" id="UP000193928">
    <property type="component" value="Unassembled WGS sequence"/>
</dbReference>
<proteinExistence type="inferred from homology"/>
<accession>A0A1X1X3W8</accession>
<feature type="transmembrane region" description="Helical" evidence="7">
    <location>
        <begin position="130"/>
        <end position="150"/>
    </location>
</feature>
<keyword evidence="4 7" id="KW-0812">Transmembrane</keyword>
<feature type="transmembrane region" description="Helical" evidence="7">
    <location>
        <begin position="209"/>
        <end position="231"/>
    </location>
</feature>
<keyword evidence="10" id="KW-1185">Reference proteome</keyword>
<dbReference type="InterPro" id="IPR024962">
    <property type="entry name" value="YukD-like"/>
</dbReference>
<evidence type="ECO:0000259" key="8">
    <source>
        <dbReference type="Pfam" id="PF19053"/>
    </source>
</evidence>
<evidence type="ECO:0000256" key="4">
    <source>
        <dbReference type="ARBA" id="ARBA00022692"/>
    </source>
</evidence>
<evidence type="ECO:0000256" key="2">
    <source>
        <dbReference type="ARBA" id="ARBA00006162"/>
    </source>
</evidence>
<protein>
    <recommendedName>
        <fullName evidence="8">EccD-like transmembrane domain-containing protein</fullName>
    </recommendedName>
</protein>
<dbReference type="GO" id="GO:0005886">
    <property type="term" value="C:plasma membrane"/>
    <property type="evidence" value="ECO:0007669"/>
    <property type="project" value="UniProtKB-SubCell"/>
</dbReference>
<name>A0A1X1X3W8_MYCGO</name>
<organism evidence="9 10">
    <name type="scientific">Mycobacterium gordonae</name>
    <dbReference type="NCBI Taxonomy" id="1778"/>
    <lineage>
        <taxon>Bacteria</taxon>
        <taxon>Bacillati</taxon>
        <taxon>Actinomycetota</taxon>
        <taxon>Actinomycetes</taxon>
        <taxon>Mycobacteriales</taxon>
        <taxon>Mycobacteriaceae</taxon>
        <taxon>Mycobacterium</taxon>
    </lineage>
</organism>
<keyword evidence="6 7" id="KW-0472">Membrane</keyword>
<evidence type="ECO:0000256" key="3">
    <source>
        <dbReference type="ARBA" id="ARBA00022475"/>
    </source>
</evidence>
<dbReference type="EMBL" id="LQOY01000039">
    <property type="protein sequence ID" value="ORV93388.1"/>
    <property type="molecule type" value="Genomic_DNA"/>
</dbReference>
<evidence type="ECO:0000256" key="6">
    <source>
        <dbReference type="ARBA" id="ARBA00023136"/>
    </source>
</evidence>
<dbReference type="Pfam" id="PF08817">
    <property type="entry name" value="YukD"/>
    <property type="match status" value="1"/>
</dbReference>
<dbReference type="InterPro" id="IPR006707">
    <property type="entry name" value="T7SS_EccD"/>
</dbReference>
<evidence type="ECO:0000313" key="9">
    <source>
        <dbReference type="EMBL" id="ORV93388.1"/>
    </source>
</evidence>
<feature type="transmembrane region" description="Helical" evidence="7">
    <location>
        <begin position="395"/>
        <end position="420"/>
    </location>
</feature>
<keyword evidence="3" id="KW-1003">Cell membrane</keyword>
<feature type="transmembrane region" description="Helical" evidence="7">
    <location>
        <begin position="184"/>
        <end position="202"/>
    </location>
</feature>
<comment type="similarity">
    <text evidence="2">Belongs to the EccD/Snm4 family.</text>
</comment>
<comment type="subcellular location">
    <subcellularLocation>
        <location evidence="1">Cell membrane</location>
        <topology evidence="1">Multi-pass membrane protein</topology>
    </subcellularLocation>
</comment>
<evidence type="ECO:0000256" key="1">
    <source>
        <dbReference type="ARBA" id="ARBA00004651"/>
    </source>
</evidence>
<feature type="transmembrane region" description="Helical" evidence="7">
    <location>
        <begin position="336"/>
        <end position="357"/>
    </location>
</feature>
<comment type="caution">
    <text evidence="9">The sequence shown here is derived from an EMBL/GenBank/DDBJ whole genome shotgun (WGS) entry which is preliminary data.</text>
</comment>
<dbReference type="InterPro" id="IPR044049">
    <property type="entry name" value="EccD_transm"/>
</dbReference>
<evidence type="ECO:0000256" key="5">
    <source>
        <dbReference type="ARBA" id="ARBA00022989"/>
    </source>
</evidence>
<dbReference type="NCBIfam" id="TIGR03920">
    <property type="entry name" value="T7SS_EccD"/>
    <property type="match status" value="1"/>
</dbReference>
<dbReference type="Gene3D" id="3.10.20.90">
    <property type="entry name" value="Phosphatidylinositol 3-kinase Catalytic Subunit, Chain A, domain 1"/>
    <property type="match status" value="1"/>
</dbReference>
<feature type="transmembrane region" description="Helical" evidence="7">
    <location>
        <begin position="100"/>
        <end position="118"/>
    </location>
</feature>